<proteinExistence type="predicted"/>
<keyword evidence="1" id="KW-0479">Metal-binding</keyword>
<dbReference type="Gene3D" id="4.10.60.10">
    <property type="entry name" value="Zinc finger, CCHC-type"/>
    <property type="match status" value="1"/>
</dbReference>
<sequence length="158" mass="18179">MDPKKAKNKLVDSLVTLKYAEQLGPEKNEEEAVIAEIQGEQALPLIKRRKLRIGCTRCGIREIIDIVRCFRHLQYGHRTRKCKAQMDRNKDCIKCGEAGHKGKDCTNRDRCVKCNMDGHRTDEIKCPYFKKLVEDTRKQKNQPVEARARKSGINVNGL</sequence>
<dbReference type="AlphaFoldDB" id="A0AAW1L8Y6"/>
<evidence type="ECO:0000256" key="1">
    <source>
        <dbReference type="PROSITE-ProRule" id="PRU00047"/>
    </source>
</evidence>
<evidence type="ECO:0000313" key="4">
    <source>
        <dbReference type="EMBL" id="KAK9730426.1"/>
    </source>
</evidence>
<keyword evidence="1" id="KW-0863">Zinc-finger</keyword>
<keyword evidence="1" id="KW-0862">Zinc</keyword>
<dbReference type="PROSITE" id="PS50158">
    <property type="entry name" value="ZF_CCHC"/>
    <property type="match status" value="1"/>
</dbReference>
<gene>
    <name evidence="4" type="ORF">QE152_g15207</name>
</gene>
<dbReference type="InterPro" id="IPR001878">
    <property type="entry name" value="Znf_CCHC"/>
</dbReference>
<dbReference type="InterPro" id="IPR036875">
    <property type="entry name" value="Znf_CCHC_sf"/>
</dbReference>
<dbReference type="GO" id="GO:0008270">
    <property type="term" value="F:zinc ion binding"/>
    <property type="evidence" value="ECO:0007669"/>
    <property type="project" value="UniProtKB-KW"/>
</dbReference>
<evidence type="ECO:0000259" key="3">
    <source>
        <dbReference type="PROSITE" id="PS50158"/>
    </source>
</evidence>
<organism evidence="4 5">
    <name type="scientific">Popillia japonica</name>
    <name type="common">Japanese beetle</name>
    <dbReference type="NCBI Taxonomy" id="7064"/>
    <lineage>
        <taxon>Eukaryota</taxon>
        <taxon>Metazoa</taxon>
        <taxon>Ecdysozoa</taxon>
        <taxon>Arthropoda</taxon>
        <taxon>Hexapoda</taxon>
        <taxon>Insecta</taxon>
        <taxon>Pterygota</taxon>
        <taxon>Neoptera</taxon>
        <taxon>Endopterygota</taxon>
        <taxon>Coleoptera</taxon>
        <taxon>Polyphaga</taxon>
        <taxon>Scarabaeiformia</taxon>
        <taxon>Scarabaeidae</taxon>
        <taxon>Rutelinae</taxon>
        <taxon>Popillia</taxon>
    </lineage>
</organism>
<dbReference type="GO" id="GO:0003676">
    <property type="term" value="F:nucleic acid binding"/>
    <property type="evidence" value="ECO:0007669"/>
    <property type="project" value="InterPro"/>
</dbReference>
<comment type="caution">
    <text evidence="4">The sequence shown here is derived from an EMBL/GenBank/DDBJ whole genome shotgun (WGS) entry which is preliminary data.</text>
</comment>
<dbReference type="EMBL" id="JASPKY010000147">
    <property type="protein sequence ID" value="KAK9730426.1"/>
    <property type="molecule type" value="Genomic_DNA"/>
</dbReference>
<accession>A0AAW1L8Y6</accession>
<evidence type="ECO:0000256" key="2">
    <source>
        <dbReference type="SAM" id="MobiDB-lite"/>
    </source>
</evidence>
<reference evidence="4 5" key="1">
    <citation type="journal article" date="2024" name="BMC Genomics">
        <title>De novo assembly and annotation of Popillia japonica's genome with initial clues to its potential as an invasive pest.</title>
        <authorList>
            <person name="Cucini C."/>
            <person name="Boschi S."/>
            <person name="Funari R."/>
            <person name="Cardaioli E."/>
            <person name="Iannotti N."/>
            <person name="Marturano G."/>
            <person name="Paoli F."/>
            <person name="Bruttini M."/>
            <person name="Carapelli A."/>
            <person name="Frati F."/>
            <person name="Nardi F."/>
        </authorList>
    </citation>
    <scope>NUCLEOTIDE SEQUENCE [LARGE SCALE GENOMIC DNA]</scope>
    <source>
        <strain evidence="4">DMR45628</strain>
    </source>
</reference>
<name>A0AAW1L8Y6_POPJA</name>
<keyword evidence="5" id="KW-1185">Reference proteome</keyword>
<feature type="domain" description="CCHC-type" evidence="3">
    <location>
        <begin position="92"/>
        <end position="107"/>
    </location>
</feature>
<dbReference type="Proteomes" id="UP001458880">
    <property type="component" value="Unassembled WGS sequence"/>
</dbReference>
<protein>
    <recommendedName>
        <fullName evidence="3">CCHC-type domain-containing protein</fullName>
    </recommendedName>
</protein>
<feature type="region of interest" description="Disordered" evidence="2">
    <location>
        <begin position="139"/>
        <end position="158"/>
    </location>
</feature>
<dbReference type="SMART" id="SM00343">
    <property type="entry name" value="ZnF_C2HC"/>
    <property type="match status" value="2"/>
</dbReference>
<dbReference type="SUPFAM" id="SSF57756">
    <property type="entry name" value="Retrovirus zinc finger-like domains"/>
    <property type="match status" value="1"/>
</dbReference>
<evidence type="ECO:0000313" key="5">
    <source>
        <dbReference type="Proteomes" id="UP001458880"/>
    </source>
</evidence>